<reference evidence="2 3" key="1">
    <citation type="journal article" date="2016" name="Nat. Commun.">
        <title>Thousands of microbial genomes shed light on interconnected biogeochemical processes in an aquifer system.</title>
        <authorList>
            <person name="Anantharaman K."/>
            <person name="Brown C.T."/>
            <person name="Hug L.A."/>
            <person name="Sharon I."/>
            <person name="Castelle C.J."/>
            <person name="Probst A.J."/>
            <person name="Thomas B.C."/>
            <person name="Singh A."/>
            <person name="Wilkins M.J."/>
            <person name="Karaoz U."/>
            <person name="Brodie E.L."/>
            <person name="Williams K.H."/>
            <person name="Hubbard S.S."/>
            <person name="Banfield J.F."/>
        </authorList>
    </citation>
    <scope>NUCLEOTIDE SEQUENCE [LARGE SCALE GENOMIC DNA]</scope>
</reference>
<dbReference type="AlphaFoldDB" id="A0A1F7W6C0"/>
<evidence type="ECO:0000259" key="1">
    <source>
        <dbReference type="Pfam" id="PF00383"/>
    </source>
</evidence>
<organism evidence="2 3">
    <name type="scientific">Candidatus Uhrbacteria bacterium RIFOXYB2_FULL_45_11</name>
    <dbReference type="NCBI Taxonomy" id="1802421"/>
    <lineage>
        <taxon>Bacteria</taxon>
        <taxon>Candidatus Uhriibacteriota</taxon>
    </lineage>
</organism>
<dbReference type="EMBL" id="MGFD01000031">
    <property type="protein sequence ID" value="OGL98166.1"/>
    <property type="molecule type" value="Genomic_DNA"/>
</dbReference>
<dbReference type="SUPFAM" id="SSF53927">
    <property type="entry name" value="Cytidine deaminase-like"/>
    <property type="match status" value="1"/>
</dbReference>
<dbReference type="GO" id="GO:0003824">
    <property type="term" value="F:catalytic activity"/>
    <property type="evidence" value="ECO:0007669"/>
    <property type="project" value="InterPro"/>
</dbReference>
<name>A0A1F7W6C0_9BACT</name>
<evidence type="ECO:0000313" key="3">
    <source>
        <dbReference type="Proteomes" id="UP000177331"/>
    </source>
</evidence>
<dbReference type="Pfam" id="PF00383">
    <property type="entry name" value="dCMP_cyt_deam_1"/>
    <property type="match status" value="1"/>
</dbReference>
<sequence length="207" mass="23320">MIDYPYLPPNRRFKFVPLTDPHMIAAEGARRECAGDSLYPVGVVLVQDDQVLARAGNGFNRGSGIKHICPRVVLECPSGTGYDLCTLHDSIGHAETMLMQIALEQGINPSGCDVYMFGHWWCCEPCWKAMIDAGVRDVYVLDDAHERFSRDRVFAETLTGSRDDLRLEQDGTTHRVYVPESIDPIFTFEADSPELAARRLENVRKQM</sequence>
<dbReference type="Gene3D" id="3.40.140.10">
    <property type="entry name" value="Cytidine Deaminase, domain 2"/>
    <property type="match status" value="1"/>
</dbReference>
<gene>
    <name evidence="2" type="ORF">A2318_01470</name>
</gene>
<proteinExistence type="predicted"/>
<dbReference type="Proteomes" id="UP000177331">
    <property type="component" value="Unassembled WGS sequence"/>
</dbReference>
<dbReference type="InterPro" id="IPR016193">
    <property type="entry name" value="Cytidine_deaminase-like"/>
</dbReference>
<evidence type="ECO:0000313" key="2">
    <source>
        <dbReference type="EMBL" id="OGL98166.1"/>
    </source>
</evidence>
<dbReference type="STRING" id="1802421.A2318_01470"/>
<accession>A0A1F7W6C0</accession>
<dbReference type="InterPro" id="IPR002125">
    <property type="entry name" value="CMP_dCMP_dom"/>
</dbReference>
<feature type="domain" description="CMP/dCMP-type deaminase" evidence="1">
    <location>
        <begin position="25"/>
        <end position="140"/>
    </location>
</feature>
<comment type="caution">
    <text evidence="2">The sequence shown here is derived from an EMBL/GenBank/DDBJ whole genome shotgun (WGS) entry which is preliminary data.</text>
</comment>
<protein>
    <recommendedName>
        <fullName evidence="1">CMP/dCMP-type deaminase domain-containing protein</fullName>
    </recommendedName>
</protein>